<feature type="transmembrane region" description="Helical" evidence="13">
    <location>
        <begin position="116"/>
        <end position="139"/>
    </location>
</feature>
<evidence type="ECO:0000256" key="10">
    <source>
        <dbReference type="ARBA" id="ARBA00023136"/>
    </source>
</evidence>
<evidence type="ECO:0000313" key="15">
    <source>
        <dbReference type="Proteomes" id="UP001596154"/>
    </source>
</evidence>
<keyword evidence="7" id="KW-0630">Potassium</keyword>
<evidence type="ECO:0000256" key="11">
    <source>
        <dbReference type="ARBA" id="ARBA00023303"/>
    </source>
</evidence>
<organism evidence="14 15">
    <name type="scientific">Streptomyces bullii</name>
    <dbReference type="NCBI Taxonomy" id="349910"/>
    <lineage>
        <taxon>Bacteria</taxon>
        <taxon>Bacillati</taxon>
        <taxon>Actinomycetota</taxon>
        <taxon>Actinomycetes</taxon>
        <taxon>Kitasatosporales</taxon>
        <taxon>Streptomycetaceae</taxon>
        <taxon>Streptomyces</taxon>
    </lineage>
</organism>
<evidence type="ECO:0000256" key="1">
    <source>
        <dbReference type="ARBA" id="ARBA00004141"/>
    </source>
</evidence>
<keyword evidence="9" id="KW-0406">Ion transport</keyword>
<dbReference type="InterPro" id="IPR010617">
    <property type="entry name" value="TMEM175-like"/>
</dbReference>
<keyword evidence="10 13" id="KW-0472">Membrane</keyword>
<evidence type="ECO:0000256" key="5">
    <source>
        <dbReference type="ARBA" id="ARBA00022692"/>
    </source>
</evidence>
<dbReference type="PANTHER" id="PTHR31462:SF5">
    <property type="entry name" value="ENDOSOMAL_LYSOSOMAL PROTON CHANNEL TMEM175"/>
    <property type="match status" value="1"/>
</dbReference>
<feature type="transmembrane region" description="Helical" evidence="13">
    <location>
        <begin position="83"/>
        <end position="101"/>
    </location>
</feature>
<evidence type="ECO:0000256" key="6">
    <source>
        <dbReference type="ARBA" id="ARBA00022826"/>
    </source>
</evidence>
<evidence type="ECO:0000256" key="3">
    <source>
        <dbReference type="ARBA" id="ARBA00022448"/>
    </source>
</evidence>
<keyword evidence="15" id="KW-1185">Reference proteome</keyword>
<name>A0ABW0V0C6_9ACTN</name>
<evidence type="ECO:0000256" key="8">
    <source>
        <dbReference type="ARBA" id="ARBA00022989"/>
    </source>
</evidence>
<reference evidence="15" key="1">
    <citation type="journal article" date="2019" name="Int. J. Syst. Evol. Microbiol.">
        <title>The Global Catalogue of Microorganisms (GCM) 10K type strain sequencing project: providing services to taxonomists for standard genome sequencing and annotation.</title>
        <authorList>
            <consortium name="The Broad Institute Genomics Platform"/>
            <consortium name="The Broad Institute Genome Sequencing Center for Infectious Disease"/>
            <person name="Wu L."/>
            <person name="Ma J."/>
        </authorList>
    </citation>
    <scope>NUCLEOTIDE SEQUENCE [LARGE SCALE GENOMIC DNA]</scope>
    <source>
        <strain evidence="15">CGMCC 4.7248</strain>
    </source>
</reference>
<keyword evidence="6" id="KW-0631">Potassium channel</keyword>
<comment type="catalytic activity">
    <reaction evidence="12">
        <text>K(+)(in) = K(+)(out)</text>
        <dbReference type="Rhea" id="RHEA:29463"/>
        <dbReference type="ChEBI" id="CHEBI:29103"/>
    </reaction>
</comment>
<keyword evidence="11" id="KW-0407">Ion channel</keyword>
<accession>A0ABW0V0C6</accession>
<evidence type="ECO:0000256" key="4">
    <source>
        <dbReference type="ARBA" id="ARBA00022538"/>
    </source>
</evidence>
<dbReference type="EMBL" id="JBHSNY010000015">
    <property type="protein sequence ID" value="MFC5638883.1"/>
    <property type="molecule type" value="Genomic_DNA"/>
</dbReference>
<evidence type="ECO:0000256" key="2">
    <source>
        <dbReference type="ARBA" id="ARBA00006920"/>
    </source>
</evidence>
<comment type="caution">
    <text evidence="14">The sequence shown here is derived from an EMBL/GenBank/DDBJ whole genome shotgun (WGS) entry which is preliminary data.</text>
</comment>
<evidence type="ECO:0000313" key="14">
    <source>
        <dbReference type="EMBL" id="MFC5638883.1"/>
    </source>
</evidence>
<feature type="transmembrane region" description="Helical" evidence="13">
    <location>
        <begin position="160"/>
        <end position="186"/>
    </location>
</feature>
<feature type="transmembrane region" description="Helical" evidence="13">
    <location>
        <begin position="54"/>
        <end position="71"/>
    </location>
</feature>
<keyword evidence="3" id="KW-0813">Transport</keyword>
<keyword evidence="5 13" id="KW-0812">Transmembrane</keyword>
<gene>
    <name evidence="14" type="ORF">ACFPZJ_35025</name>
</gene>
<protein>
    <submittedName>
        <fullName evidence="14">TMEM175 family protein</fullName>
    </submittedName>
</protein>
<dbReference type="RefSeq" id="WP_381030309.1">
    <property type="nucleotide sequence ID" value="NZ_JBHSNY010000015.1"/>
</dbReference>
<dbReference type="Pfam" id="PF06736">
    <property type="entry name" value="TMEM175"/>
    <property type="match status" value="1"/>
</dbReference>
<evidence type="ECO:0000256" key="13">
    <source>
        <dbReference type="SAM" id="Phobius"/>
    </source>
</evidence>
<dbReference type="PANTHER" id="PTHR31462">
    <property type="entry name" value="ENDOSOMAL/LYSOSOMAL POTASSIUM CHANNEL TMEM175"/>
    <property type="match status" value="1"/>
</dbReference>
<sequence length="205" mass="21846">MWKSTPDGPPDRMLALSDGVFAIAITLLVLDLSVPRGLDTTEYHRALRELLPDLGAYALSVVVLATFWRGHRRIFRDVRQVDGQVISLTVLGLGIAALLPFPTRLVSDYGGEPASVAIYAAAVAALGASHLALVSVLATRPWLRGDTAPKEGFLLYGLDLAATVAVFVVSVPLALLIGPAAMWGWFVLFPAKYALGRRAGAAADR</sequence>
<proteinExistence type="inferred from homology"/>
<keyword evidence="4" id="KW-0633">Potassium transport</keyword>
<dbReference type="Proteomes" id="UP001596154">
    <property type="component" value="Unassembled WGS sequence"/>
</dbReference>
<feature type="transmembrane region" description="Helical" evidence="13">
    <location>
        <begin position="12"/>
        <end position="34"/>
    </location>
</feature>
<comment type="similarity">
    <text evidence="2">Belongs to the TMEM175 family.</text>
</comment>
<evidence type="ECO:0000256" key="7">
    <source>
        <dbReference type="ARBA" id="ARBA00022958"/>
    </source>
</evidence>
<evidence type="ECO:0000256" key="12">
    <source>
        <dbReference type="ARBA" id="ARBA00034430"/>
    </source>
</evidence>
<keyword evidence="8 13" id="KW-1133">Transmembrane helix</keyword>
<evidence type="ECO:0000256" key="9">
    <source>
        <dbReference type="ARBA" id="ARBA00023065"/>
    </source>
</evidence>
<comment type="subcellular location">
    <subcellularLocation>
        <location evidence="1">Membrane</location>
        <topology evidence="1">Multi-pass membrane protein</topology>
    </subcellularLocation>
</comment>